<evidence type="ECO:0000259" key="1">
    <source>
        <dbReference type="Pfam" id="PF08445"/>
    </source>
</evidence>
<organism evidence="2 3">
    <name type="scientific">Sodiomyces alkalinus (strain CBS 110278 / VKM F-3762 / F11)</name>
    <name type="common">Alkaliphilic filamentous fungus</name>
    <dbReference type="NCBI Taxonomy" id="1314773"/>
    <lineage>
        <taxon>Eukaryota</taxon>
        <taxon>Fungi</taxon>
        <taxon>Dikarya</taxon>
        <taxon>Ascomycota</taxon>
        <taxon>Pezizomycotina</taxon>
        <taxon>Sordariomycetes</taxon>
        <taxon>Hypocreomycetidae</taxon>
        <taxon>Glomerellales</taxon>
        <taxon>Plectosphaerellaceae</taxon>
        <taxon>Sodiomyces</taxon>
    </lineage>
</organism>
<protein>
    <recommendedName>
        <fullName evidence="1">GCN5-related N-acetyltransferase Rv2170-like domain-containing protein</fullName>
    </recommendedName>
</protein>
<gene>
    <name evidence="2" type="ORF">SODALDRAFT_328936</name>
</gene>
<dbReference type="InterPro" id="IPR013653">
    <property type="entry name" value="GCN5-like_dom"/>
</dbReference>
<feature type="domain" description="GCN5-related N-acetyltransferase Rv2170-like" evidence="1">
    <location>
        <begin position="235"/>
        <end position="314"/>
    </location>
</feature>
<reference evidence="2 3" key="1">
    <citation type="journal article" date="2018" name="Mol. Ecol.">
        <title>The obligate alkalophilic soda-lake fungus Sodiomyces alkalinus has shifted to a protein diet.</title>
        <authorList>
            <person name="Grum-Grzhimaylo A.A."/>
            <person name="Falkoski D.L."/>
            <person name="van den Heuvel J."/>
            <person name="Valero-Jimenez C.A."/>
            <person name="Min B."/>
            <person name="Choi I.G."/>
            <person name="Lipzen A."/>
            <person name="Daum C.G."/>
            <person name="Aanen D.K."/>
            <person name="Tsang A."/>
            <person name="Henrissat B."/>
            <person name="Bilanenko E.N."/>
            <person name="de Vries R.P."/>
            <person name="van Kan J.A.L."/>
            <person name="Grigoriev I.V."/>
            <person name="Debets A.J.M."/>
        </authorList>
    </citation>
    <scope>NUCLEOTIDE SEQUENCE [LARGE SCALE GENOMIC DNA]</scope>
    <source>
        <strain evidence="2 3">F11</strain>
    </source>
</reference>
<dbReference type="GO" id="GO:0016747">
    <property type="term" value="F:acyltransferase activity, transferring groups other than amino-acyl groups"/>
    <property type="evidence" value="ECO:0007669"/>
    <property type="project" value="InterPro"/>
</dbReference>
<dbReference type="InterPro" id="IPR053225">
    <property type="entry name" value="Acyl-CoA_N-acyltransferase"/>
</dbReference>
<evidence type="ECO:0000313" key="3">
    <source>
        <dbReference type="Proteomes" id="UP000272025"/>
    </source>
</evidence>
<sequence length="322" mass="35087">MVHEAFVCTAVPDGLNNLLTSHLPASLPLLRRLQSTSFPGGSTPSSRVLVATDDPIQGIGQPGSPEQNHTICRTPRHFTAAYLDLSRGPETNMWIYSTLEDALNDSASPALPPDEVALAEAQILSVLHGVRRLVHEHDAPLAYPSAVLIGTINNHVRQIIRARAPGFSITERGDYDKFLFRVVELPSADVALPEGMRYGRPTLDNCHVVKARTHIPREVKTLLALSGMVIRLRDGTPIAWAFLAPDGSLASLHCEDPYRRRGLASAVAVKLLRERTTEYGTDGWGSADVAADNASSQAVCRSLNGKSSWVVSWILLHTEEEK</sequence>
<dbReference type="Pfam" id="PF08445">
    <property type="entry name" value="FR47"/>
    <property type="match status" value="1"/>
</dbReference>
<dbReference type="PANTHER" id="PTHR20958">
    <property type="entry name" value="GLYCINE N-ACYLTRANSFERASE-LIKE PROTEIN"/>
    <property type="match status" value="1"/>
</dbReference>
<dbReference type="InterPro" id="IPR016181">
    <property type="entry name" value="Acyl_CoA_acyltransferase"/>
</dbReference>
<dbReference type="GeneID" id="39579285"/>
<keyword evidence="3" id="KW-1185">Reference proteome</keyword>
<name>A0A3N2PMC0_SODAK</name>
<dbReference type="Gene3D" id="3.40.630.30">
    <property type="match status" value="1"/>
</dbReference>
<dbReference type="Proteomes" id="UP000272025">
    <property type="component" value="Unassembled WGS sequence"/>
</dbReference>
<accession>A0A3N2PMC0</accession>
<proteinExistence type="predicted"/>
<dbReference type="OrthoDB" id="61870at2759"/>
<dbReference type="RefSeq" id="XP_028463376.1">
    <property type="nucleotide sequence ID" value="XM_028610807.1"/>
</dbReference>
<dbReference type="PANTHER" id="PTHR20958:SF6">
    <property type="entry name" value="GLYCINE N-ACYLTRANSFERASE-LIKE PROTEIN"/>
    <property type="match status" value="1"/>
</dbReference>
<dbReference type="EMBL" id="ML119061">
    <property type="protein sequence ID" value="ROT35570.1"/>
    <property type="molecule type" value="Genomic_DNA"/>
</dbReference>
<dbReference type="SUPFAM" id="SSF55729">
    <property type="entry name" value="Acyl-CoA N-acyltransferases (Nat)"/>
    <property type="match status" value="1"/>
</dbReference>
<evidence type="ECO:0000313" key="2">
    <source>
        <dbReference type="EMBL" id="ROT35570.1"/>
    </source>
</evidence>
<dbReference type="AlphaFoldDB" id="A0A3N2PMC0"/>